<organism evidence="2 3">
    <name type="scientific">Boletus edulis BED1</name>
    <dbReference type="NCBI Taxonomy" id="1328754"/>
    <lineage>
        <taxon>Eukaryota</taxon>
        <taxon>Fungi</taxon>
        <taxon>Dikarya</taxon>
        <taxon>Basidiomycota</taxon>
        <taxon>Agaricomycotina</taxon>
        <taxon>Agaricomycetes</taxon>
        <taxon>Agaricomycetidae</taxon>
        <taxon>Boletales</taxon>
        <taxon>Boletineae</taxon>
        <taxon>Boletaceae</taxon>
        <taxon>Boletoideae</taxon>
        <taxon>Boletus</taxon>
    </lineage>
</organism>
<protein>
    <submittedName>
        <fullName evidence="2">Uncharacterized protein</fullName>
    </submittedName>
</protein>
<evidence type="ECO:0000313" key="2">
    <source>
        <dbReference type="EMBL" id="KAF8444929.1"/>
    </source>
</evidence>
<dbReference type="AlphaFoldDB" id="A0AAD4GI34"/>
<evidence type="ECO:0000256" key="1">
    <source>
        <dbReference type="SAM" id="MobiDB-lite"/>
    </source>
</evidence>
<keyword evidence="3" id="KW-1185">Reference proteome</keyword>
<reference evidence="2" key="1">
    <citation type="submission" date="2019-10" db="EMBL/GenBank/DDBJ databases">
        <authorList>
            <consortium name="DOE Joint Genome Institute"/>
            <person name="Kuo A."/>
            <person name="Miyauchi S."/>
            <person name="Kiss E."/>
            <person name="Drula E."/>
            <person name="Kohler A."/>
            <person name="Sanchez-Garcia M."/>
            <person name="Andreopoulos B."/>
            <person name="Barry K.W."/>
            <person name="Bonito G."/>
            <person name="Buee M."/>
            <person name="Carver A."/>
            <person name="Chen C."/>
            <person name="Cichocki N."/>
            <person name="Clum A."/>
            <person name="Culley D."/>
            <person name="Crous P.W."/>
            <person name="Fauchery L."/>
            <person name="Girlanda M."/>
            <person name="Hayes R."/>
            <person name="Keri Z."/>
            <person name="LaButti K."/>
            <person name="Lipzen A."/>
            <person name="Lombard V."/>
            <person name="Magnuson J."/>
            <person name="Maillard F."/>
            <person name="Morin E."/>
            <person name="Murat C."/>
            <person name="Nolan M."/>
            <person name="Ohm R."/>
            <person name="Pangilinan J."/>
            <person name="Pereira M."/>
            <person name="Perotto S."/>
            <person name="Peter M."/>
            <person name="Riley R."/>
            <person name="Sitrit Y."/>
            <person name="Stielow B."/>
            <person name="Szollosi G."/>
            <person name="Zifcakova L."/>
            <person name="Stursova M."/>
            <person name="Spatafora J.W."/>
            <person name="Tedersoo L."/>
            <person name="Vaario L.-M."/>
            <person name="Yamada A."/>
            <person name="Yan M."/>
            <person name="Wang P."/>
            <person name="Xu J."/>
            <person name="Bruns T."/>
            <person name="Baldrian P."/>
            <person name="Vilgalys R."/>
            <person name="Henrissat B."/>
            <person name="Grigoriev I.V."/>
            <person name="Hibbett D."/>
            <person name="Nagy L.G."/>
            <person name="Martin F.M."/>
        </authorList>
    </citation>
    <scope>NUCLEOTIDE SEQUENCE</scope>
    <source>
        <strain evidence="2">BED1</strain>
    </source>
</reference>
<proteinExistence type="predicted"/>
<feature type="non-terminal residue" evidence="2">
    <location>
        <position position="120"/>
    </location>
</feature>
<dbReference type="EMBL" id="WHUW01000006">
    <property type="protein sequence ID" value="KAF8444929.1"/>
    <property type="molecule type" value="Genomic_DNA"/>
</dbReference>
<feature type="region of interest" description="Disordered" evidence="1">
    <location>
        <begin position="1"/>
        <end position="42"/>
    </location>
</feature>
<reference evidence="2" key="2">
    <citation type="journal article" date="2020" name="Nat. Commun.">
        <title>Large-scale genome sequencing of mycorrhizal fungi provides insights into the early evolution of symbiotic traits.</title>
        <authorList>
            <person name="Miyauchi S."/>
            <person name="Kiss E."/>
            <person name="Kuo A."/>
            <person name="Drula E."/>
            <person name="Kohler A."/>
            <person name="Sanchez-Garcia M."/>
            <person name="Morin E."/>
            <person name="Andreopoulos B."/>
            <person name="Barry K.W."/>
            <person name="Bonito G."/>
            <person name="Buee M."/>
            <person name="Carver A."/>
            <person name="Chen C."/>
            <person name="Cichocki N."/>
            <person name="Clum A."/>
            <person name="Culley D."/>
            <person name="Crous P.W."/>
            <person name="Fauchery L."/>
            <person name="Girlanda M."/>
            <person name="Hayes R.D."/>
            <person name="Keri Z."/>
            <person name="LaButti K."/>
            <person name="Lipzen A."/>
            <person name="Lombard V."/>
            <person name="Magnuson J."/>
            <person name="Maillard F."/>
            <person name="Murat C."/>
            <person name="Nolan M."/>
            <person name="Ohm R.A."/>
            <person name="Pangilinan J."/>
            <person name="Pereira M.F."/>
            <person name="Perotto S."/>
            <person name="Peter M."/>
            <person name="Pfister S."/>
            <person name="Riley R."/>
            <person name="Sitrit Y."/>
            <person name="Stielow J.B."/>
            <person name="Szollosi G."/>
            <person name="Zifcakova L."/>
            <person name="Stursova M."/>
            <person name="Spatafora J.W."/>
            <person name="Tedersoo L."/>
            <person name="Vaario L.M."/>
            <person name="Yamada A."/>
            <person name="Yan M."/>
            <person name="Wang P."/>
            <person name="Xu J."/>
            <person name="Bruns T."/>
            <person name="Baldrian P."/>
            <person name="Vilgalys R."/>
            <person name="Dunand C."/>
            <person name="Henrissat B."/>
            <person name="Grigoriev I.V."/>
            <person name="Hibbett D."/>
            <person name="Nagy L.G."/>
            <person name="Martin F.M."/>
        </authorList>
    </citation>
    <scope>NUCLEOTIDE SEQUENCE</scope>
    <source>
        <strain evidence="2">BED1</strain>
    </source>
</reference>
<sequence>MSARQNKKRKGRNHVNNRERTVTTFTEDPNTSFLVPFSSEEPPATFTSSTFPMPYQNYIASQQQQFYQPVLPPGKNDLEILENLKSIIKEGQHEFYRAAPQPAALATLYMGHIPHPDQLP</sequence>
<name>A0AAD4GI34_BOLED</name>
<accession>A0AAD4GI34</accession>
<comment type="caution">
    <text evidence="2">The sequence shown here is derived from an EMBL/GenBank/DDBJ whole genome shotgun (WGS) entry which is preliminary data.</text>
</comment>
<feature type="compositionally biased region" description="Polar residues" evidence="1">
    <location>
        <begin position="22"/>
        <end position="33"/>
    </location>
</feature>
<feature type="compositionally biased region" description="Basic residues" evidence="1">
    <location>
        <begin position="1"/>
        <end position="15"/>
    </location>
</feature>
<dbReference type="Proteomes" id="UP001194468">
    <property type="component" value="Unassembled WGS sequence"/>
</dbReference>
<evidence type="ECO:0000313" key="3">
    <source>
        <dbReference type="Proteomes" id="UP001194468"/>
    </source>
</evidence>
<gene>
    <name evidence="2" type="ORF">L210DRAFT_3308451</name>
</gene>